<gene>
    <name evidence="1" type="ORF">IP97_01895</name>
</gene>
<dbReference type="NCBIfam" id="TIGR04131">
    <property type="entry name" value="Bac_Flav_CTERM"/>
    <property type="match status" value="1"/>
</dbReference>
<proteinExistence type="predicted"/>
<name>A0A562KF02_9FLAO</name>
<protein>
    <submittedName>
        <fullName evidence="1">Gliding motility-associated-like protein</fullName>
    </submittedName>
</protein>
<keyword evidence="2" id="KW-1185">Reference proteome</keyword>
<dbReference type="InterPro" id="IPR036278">
    <property type="entry name" value="Sialidase_sf"/>
</dbReference>
<evidence type="ECO:0000313" key="1">
    <source>
        <dbReference type="EMBL" id="TWH93947.1"/>
    </source>
</evidence>
<dbReference type="Proteomes" id="UP000315312">
    <property type="component" value="Unassembled WGS sequence"/>
</dbReference>
<dbReference type="InterPro" id="IPR026341">
    <property type="entry name" value="T9SS_type_B"/>
</dbReference>
<dbReference type="SUPFAM" id="SSF50939">
    <property type="entry name" value="Sialidases"/>
    <property type="match status" value="1"/>
</dbReference>
<dbReference type="EMBL" id="VLKM01000007">
    <property type="protein sequence ID" value="TWH93947.1"/>
    <property type="molecule type" value="Genomic_DNA"/>
</dbReference>
<dbReference type="OrthoDB" id="1652165at2"/>
<dbReference type="Pfam" id="PF13585">
    <property type="entry name" value="CHU_C"/>
    <property type="match status" value="1"/>
</dbReference>
<comment type="caution">
    <text evidence="1">The sequence shown here is derived from an EMBL/GenBank/DDBJ whole genome shotgun (WGS) entry which is preliminary data.</text>
</comment>
<sequence>MFFFVKNKFAFLYFCEKFYKMKNILFQISLLFLTITCLGQNSELNTKNSNIVLINGRAFESTPEFNLNDSLQRQQFLNKIEAERNLNSSRFIPFSRLQSSVFLCNNGGFEEFENSNNTYTLKNYSYGIGSPENPMQCKDVYVNANQGIIQYNPNTTNIMATTVPSNYYDEFIGNINGFDQYVLKVNHKNSTITSGVIQTKRFKTNNETEVKFNFKAVLQSITGSDHYNEQPYFKAKIIKNNIVVSEFCLIGDPNNCIFTQFGSSNSESIILYTQNWQSGILDISSIPNNEDFIIEFTASRCGLNGHFGYAYIDDLCLLHSSENLQGGIEINPLFEICPTFPLSVCGTFTIPNSGGVSANVQSIELKVLNENNQVVYTSLNPSQLDINTKTFCFEINSTNLPNTTNSNYNVQAIINYGIVQGNTPCSGTNFTSASDSDANTGWDISFLNCLPDCDYKPITTNLFKCDLNGDGKEFFDLTNCESLIINNSSNYTFSYYINQNDAFNDVNSIQNFQNFESYTSAIFVRVIKDATCYKIIPIQLTVKNPFTTISGILNVCSGSTTLTASQGTNYLWSTGETTRSIDVNSVGTYSVTVTDSFGCISSNSVTILPNQVAVLPTIEIQQPSCHVIYGTITVTSPASEYSYDGGATWTTSNTRTNLNPGTYQVKIRTIMGCESYNSPITIRPILLSTPYVSYTSPSFCGDFGSITIQTQATEYSFDDGLTWSTNNTATNLPIGIYTVRIKDSDGCISNPRIISIEGIFLNTLDYNVIEPYCSNLGSITITTTASEYSFDGGNTWQTTNTLNNVTADTYILKIKNAQGCSSPNYYVYVRSLENTQPNYIIDPAGCNKYASVTITTIGDEYSFDGGITWGTSNTLENLNQGNYVSIKIKRGNCQSLSSTLYISSSFLPLPNSQDFTTLICDNSNNGDEVVNLTQFNQNIINNPNNYNFTYYNSLIGAQNQTISDQITTVSNYNLNQTDKTIYVLVRDNFGCYQISNLHLTLIQTPVITLTNLYYLCENFTVTLSENNYFDSYLWSTGETTPSIVINQPGNYSLTVTEIHGNVICTTTKTVTVVLSNPATIGTFETFDWTEQNNVITVNVSGLGDYEYSLNGIEYQDSPVFSDLPNGEYTVFVRDKHGCGISSDEIYLLMYPKYFTPNDDTYNDYWRIKFSENEPNLKILIFDRHGKFLTQFGPNDLGWDGIHNGEPLPSTDYWFVVKRENGKEHRGHFTLKR</sequence>
<evidence type="ECO:0000313" key="2">
    <source>
        <dbReference type="Proteomes" id="UP000315312"/>
    </source>
</evidence>
<accession>A0A562KF02</accession>
<dbReference type="CDD" id="cd15482">
    <property type="entry name" value="Sialidase_non-viral"/>
    <property type="match status" value="1"/>
</dbReference>
<reference evidence="1 2" key="1">
    <citation type="journal article" date="2015" name="Stand. Genomic Sci.">
        <title>Genomic Encyclopedia of Bacterial and Archaeal Type Strains, Phase III: the genomes of soil and plant-associated and newly described type strains.</title>
        <authorList>
            <person name="Whitman W.B."/>
            <person name="Woyke T."/>
            <person name="Klenk H.P."/>
            <person name="Zhou Y."/>
            <person name="Lilburn T.G."/>
            <person name="Beck B.J."/>
            <person name="De Vos P."/>
            <person name="Vandamme P."/>
            <person name="Eisen J.A."/>
            <person name="Garrity G."/>
            <person name="Hugenholtz P."/>
            <person name="Kyrpides N.C."/>
        </authorList>
    </citation>
    <scope>NUCLEOTIDE SEQUENCE [LARGE SCALE GENOMIC DNA]</scope>
    <source>
        <strain evidence="1 2">CGMCC 1.6844</strain>
    </source>
</reference>
<organism evidence="1 2">
    <name type="scientific">Flavobacterium cheniae</name>
    <dbReference type="NCBI Taxonomy" id="295428"/>
    <lineage>
        <taxon>Bacteria</taxon>
        <taxon>Pseudomonadati</taxon>
        <taxon>Bacteroidota</taxon>
        <taxon>Flavobacteriia</taxon>
        <taxon>Flavobacteriales</taxon>
        <taxon>Flavobacteriaceae</taxon>
        <taxon>Flavobacterium</taxon>
    </lineage>
</organism>
<dbReference type="AlphaFoldDB" id="A0A562KF02"/>